<keyword evidence="1" id="KW-0472">Membrane</keyword>
<comment type="caution">
    <text evidence="2">The sequence shown here is derived from an EMBL/GenBank/DDBJ whole genome shotgun (WGS) entry which is preliminary data.</text>
</comment>
<reference evidence="2 3" key="1">
    <citation type="journal article" date="2024" name="Int. J. Mol. Sci.">
        <title>Exploration of Alicyclobacillus spp. Genome in Search of Antibiotic Resistance.</title>
        <authorList>
            <person name="Bucka-Kolendo J."/>
            <person name="Kiousi D.E."/>
            <person name="Dekowska A."/>
            <person name="Mikolajczuk-Szczyrba A."/>
            <person name="Karadedos D.M."/>
            <person name="Michael P."/>
            <person name="Galanis A."/>
            <person name="Sokolowska B."/>
        </authorList>
    </citation>
    <scope>NUCLEOTIDE SEQUENCE [LARGE SCALE GENOMIC DNA]</scope>
    <source>
        <strain evidence="2 3">KKP 3000</strain>
    </source>
</reference>
<keyword evidence="1" id="KW-0812">Transmembrane</keyword>
<organism evidence="2 3">
    <name type="scientific">Alicyclobacillus fastidiosus</name>
    <dbReference type="NCBI Taxonomy" id="392011"/>
    <lineage>
        <taxon>Bacteria</taxon>
        <taxon>Bacillati</taxon>
        <taxon>Bacillota</taxon>
        <taxon>Bacilli</taxon>
        <taxon>Bacillales</taxon>
        <taxon>Alicyclobacillaceae</taxon>
        <taxon>Alicyclobacillus</taxon>
    </lineage>
</organism>
<name>A0ABV5AI62_9BACL</name>
<evidence type="ECO:0000256" key="1">
    <source>
        <dbReference type="SAM" id="Phobius"/>
    </source>
</evidence>
<keyword evidence="3" id="KW-1185">Reference proteome</keyword>
<feature type="transmembrane region" description="Helical" evidence="1">
    <location>
        <begin position="6"/>
        <end position="31"/>
    </location>
</feature>
<dbReference type="RefSeq" id="WP_275475070.1">
    <property type="nucleotide sequence ID" value="NZ_CP162940.1"/>
</dbReference>
<dbReference type="Proteomes" id="UP001579974">
    <property type="component" value="Unassembled WGS sequence"/>
</dbReference>
<evidence type="ECO:0000313" key="3">
    <source>
        <dbReference type="Proteomes" id="UP001579974"/>
    </source>
</evidence>
<dbReference type="EMBL" id="JBDXSU010000015">
    <property type="protein sequence ID" value="MFB5191959.1"/>
    <property type="molecule type" value="Genomic_DNA"/>
</dbReference>
<protein>
    <submittedName>
        <fullName evidence="2">Uncharacterized protein</fullName>
    </submittedName>
</protein>
<feature type="transmembrane region" description="Helical" evidence="1">
    <location>
        <begin position="52"/>
        <end position="73"/>
    </location>
</feature>
<keyword evidence="1" id="KW-1133">Transmembrane helix</keyword>
<evidence type="ECO:0000313" key="2">
    <source>
        <dbReference type="EMBL" id="MFB5191959.1"/>
    </source>
</evidence>
<sequence length="74" mass="8595">MLDLAFQLLILGHARMNVLMFIFAGVLAYIVDYRPLREQAQFRREALLIRRTAVFFAIGGTAILALYQILFWFS</sequence>
<accession>A0ABV5AI62</accession>
<gene>
    <name evidence="2" type="ORF">KKP3000_000749</name>
</gene>
<proteinExistence type="predicted"/>